<dbReference type="AlphaFoldDB" id="A0A453IGD5"/>
<proteinExistence type="predicted"/>
<dbReference type="Proteomes" id="UP000015105">
    <property type="component" value="Chromosome 4D"/>
</dbReference>
<organism evidence="2 3">
    <name type="scientific">Aegilops tauschii subsp. strangulata</name>
    <name type="common">Goatgrass</name>
    <dbReference type="NCBI Taxonomy" id="200361"/>
    <lineage>
        <taxon>Eukaryota</taxon>
        <taxon>Viridiplantae</taxon>
        <taxon>Streptophyta</taxon>
        <taxon>Embryophyta</taxon>
        <taxon>Tracheophyta</taxon>
        <taxon>Spermatophyta</taxon>
        <taxon>Magnoliopsida</taxon>
        <taxon>Liliopsida</taxon>
        <taxon>Poales</taxon>
        <taxon>Poaceae</taxon>
        <taxon>BOP clade</taxon>
        <taxon>Pooideae</taxon>
        <taxon>Triticodae</taxon>
        <taxon>Triticeae</taxon>
        <taxon>Triticinae</taxon>
        <taxon>Aegilops</taxon>
    </lineage>
</organism>
<reference evidence="3" key="1">
    <citation type="journal article" date="2014" name="Science">
        <title>Ancient hybridizations among the ancestral genomes of bread wheat.</title>
        <authorList>
            <consortium name="International Wheat Genome Sequencing Consortium,"/>
            <person name="Marcussen T."/>
            <person name="Sandve S.R."/>
            <person name="Heier L."/>
            <person name="Spannagl M."/>
            <person name="Pfeifer M."/>
            <person name="Jakobsen K.S."/>
            <person name="Wulff B.B."/>
            <person name="Steuernagel B."/>
            <person name="Mayer K.F."/>
            <person name="Olsen O.A."/>
        </authorList>
    </citation>
    <scope>NUCLEOTIDE SEQUENCE [LARGE SCALE GENOMIC DNA]</scope>
    <source>
        <strain evidence="3">cv. AL8/78</strain>
    </source>
</reference>
<dbReference type="Gramene" id="AET4Gv20549700.5">
    <property type="protein sequence ID" value="AET4Gv20549700.5"/>
    <property type="gene ID" value="AET4Gv20549700"/>
</dbReference>
<reference evidence="2" key="3">
    <citation type="journal article" date="2017" name="Nature">
        <title>Genome sequence of the progenitor of the wheat D genome Aegilops tauschii.</title>
        <authorList>
            <person name="Luo M.C."/>
            <person name="Gu Y.Q."/>
            <person name="Puiu D."/>
            <person name="Wang H."/>
            <person name="Twardziok S.O."/>
            <person name="Deal K.R."/>
            <person name="Huo N."/>
            <person name="Zhu T."/>
            <person name="Wang L."/>
            <person name="Wang Y."/>
            <person name="McGuire P.E."/>
            <person name="Liu S."/>
            <person name="Long H."/>
            <person name="Ramasamy R.K."/>
            <person name="Rodriguez J.C."/>
            <person name="Van S.L."/>
            <person name="Yuan L."/>
            <person name="Wang Z."/>
            <person name="Xia Z."/>
            <person name="Xiao L."/>
            <person name="Anderson O.D."/>
            <person name="Ouyang S."/>
            <person name="Liang Y."/>
            <person name="Zimin A.V."/>
            <person name="Pertea G."/>
            <person name="Qi P."/>
            <person name="Bennetzen J.L."/>
            <person name="Dai X."/>
            <person name="Dawson M.W."/>
            <person name="Muller H.G."/>
            <person name="Kugler K."/>
            <person name="Rivarola-Duarte L."/>
            <person name="Spannagl M."/>
            <person name="Mayer K.F.X."/>
            <person name="Lu F.H."/>
            <person name="Bevan M.W."/>
            <person name="Leroy P."/>
            <person name="Li P."/>
            <person name="You F.M."/>
            <person name="Sun Q."/>
            <person name="Liu Z."/>
            <person name="Lyons E."/>
            <person name="Wicker T."/>
            <person name="Salzberg S.L."/>
            <person name="Devos K.M."/>
            <person name="Dvorak J."/>
        </authorList>
    </citation>
    <scope>NUCLEOTIDE SEQUENCE [LARGE SCALE GENOMIC DNA]</scope>
    <source>
        <strain evidence="2">cv. AL8/78</strain>
    </source>
</reference>
<reference evidence="2" key="4">
    <citation type="submission" date="2019-03" db="UniProtKB">
        <authorList>
            <consortium name="EnsemblPlants"/>
        </authorList>
    </citation>
    <scope>IDENTIFICATION</scope>
</reference>
<evidence type="ECO:0000256" key="1">
    <source>
        <dbReference type="SAM" id="MobiDB-lite"/>
    </source>
</evidence>
<name>A0A453IGD5_AEGTS</name>
<feature type="compositionally biased region" description="Basic and acidic residues" evidence="1">
    <location>
        <begin position="23"/>
        <end position="35"/>
    </location>
</feature>
<evidence type="ECO:0000313" key="3">
    <source>
        <dbReference type="Proteomes" id="UP000015105"/>
    </source>
</evidence>
<keyword evidence="3" id="KW-1185">Reference proteome</keyword>
<evidence type="ECO:0000313" key="2">
    <source>
        <dbReference type="EnsemblPlants" id="AET4Gv20549700.5"/>
    </source>
</evidence>
<sequence length="35" mass="4002">ETDPSCGRGRQTNEALLARPRRERLSGEAAHRRVR</sequence>
<dbReference type="EnsemblPlants" id="AET4Gv20549700.5">
    <property type="protein sequence ID" value="AET4Gv20549700.5"/>
    <property type="gene ID" value="AET4Gv20549700"/>
</dbReference>
<reference evidence="2" key="5">
    <citation type="journal article" date="2021" name="G3 (Bethesda)">
        <title>Aegilops tauschii genome assembly Aet v5.0 features greater sequence contiguity and improved annotation.</title>
        <authorList>
            <person name="Wang L."/>
            <person name="Zhu T."/>
            <person name="Rodriguez J.C."/>
            <person name="Deal K.R."/>
            <person name="Dubcovsky J."/>
            <person name="McGuire P.E."/>
            <person name="Lux T."/>
            <person name="Spannagl M."/>
            <person name="Mayer K.F.X."/>
            <person name="Baldrich P."/>
            <person name="Meyers B.C."/>
            <person name="Huo N."/>
            <person name="Gu Y.Q."/>
            <person name="Zhou H."/>
            <person name="Devos K.M."/>
            <person name="Bennetzen J.L."/>
            <person name="Unver T."/>
            <person name="Budak H."/>
            <person name="Gulick P.J."/>
            <person name="Galiba G."/>
            <person name="Kalapos B."/>
            <person name="Nelson D.R."/>
            <person name="Li P."/>
            <person name="You F.M."/>
            <person name="Luo M.C."/>
            <person name="Dvorak J."/>
        </authorList>
    </citation>
    <scope>NUCLEOTIDE SEQUENCE [LARGE SCALE GENOMIC DNA]</scope>
    <source>
        <strain evidence="2">cv. AL8/78</strain>
    </source>
</reference>
<protein>
    <submittedName>
        <fullName evidence="2">Uncharacterized protein</fullName>
    </submittedName>
</protein>
<feature type="region of interest" description="Disordered" evidence="1">
    <location>
        <begin position="1"/>
        <end position="35"/>
    </location>
</feature>
<reference evidence="3" key="2">
    <citation type="journal article" date="2017" name="Nat. Plants">
        <title>The Aegilops tauschii genome reveals multiple impacts of transposons.</title>
        <authorList>
            <person name="Zhao G."/>
            <person name="Zou C."/>
            <person name="Li K."/>
            <person name="Wang K."/>
            <person name="Li T."/>
            <person name="Gao L."/>
            <person name="Zhang X."/>
            <person name="Wang H."/>
            <person name="Yang Z."/>
            <person name="Liu X."/>
            <person name="Jiang W."/>
            <person name="Mao L."/>
            <person name="Kong X."/>
            <person name="Jiao Y."/>
            <person name="Jia J."/>
        </authorList>
    </citation>
    <scope>NUCLEOTIDE SEQUENCE [LARGE SCALE GENOMIC DNA]</scope>
    <source>
        <strain evidence="3">cv. AL8/78</strain>
    </source>
</reference>
<accession>A0A453IGD5</accession>